<evidence type="ECO:0000313" key="2">
    <source>
        <dbReference type="EMBL" id="TMR39782.1"/>
    </source>
</evidence>
<evidence type="ECO:0000313" key="3">
    <source>
        <dbReference type="Proteomes" id="UP000305238"/>
    </source>
</evidence>
<dbReference type="CDD" id="cd02440">
    <property type="entry name" value="AdoMet_MTases"/>
    <property type="match status" value="1"/>
</dbReference>
<keyword evidence="3" id="KW-1185">Reference proteome</keyword>
<dbReference type="Proteomes" id="UP000305238">
    <property type="component" value="Unassembled WGS sequence"/>
</dbReference>
<dbReference type="EMBL" id="VCKZ01000079">
    <property type="protein sequence ID" value="TMR39782.1"/>
    <property type="molecule type" value="Genomic_DNA"/>
</dbReference>
<dbReference type="SUPFAM" id="SSF53335">
    <property type="entry name" value="S-adenosyl-L-methionine-dependent methyltransferases"/>
    <property type="match status" value="1"/>
</dbReference>
<keyword evidence="2" id="KW-0808">Transferase</keyword>
<feature type="domain" description="Methyltransferase type 11" evidence="1">
    <location>
        <begin position="48"/>
        <end position="138"/>
    </location>
</feature>
<protein>
    <submittedName>
        <fullName evidence="2">Methyltransferase domain-containing protein</fullName>
    </submittedName>
</protein>
<dbReference type="InterPro" id="IPR029063">
    <property type="entry name" value="SAM-dependent_MTases_sf"/>
</dbReference>
<dbReference type="Gene3D" id="3.40.50.150">
    <property type="entry name" value="Vaccinia Virus protein VP39"/>
    <property type="match status" value="1"/>
</dbReference>
<dbReference type="GO" id="GO:0032259">
    <property type="term" value="P:methylation"/>
    <property type="evidence" value="ECO:0007669"/>
    <property type="project" value="UniProtKB-KW"/>
</dbReference>
<reference evidence="2 3" key="1">
    <citation type="submission" date="2019-05" db="EMBL/GenBank/DDBJ databases">
        <title>Draft genome sequence of Actinomadura geliboluensis A8036.</title>
        <authorList>
            <person name="Saricaoglu S."/>
            <person name="Isik K."/>
        </authorList>
    </citation>
    <scope>NUCLEOTIDE SEQUENCE [LARGE SCALE GENOMIC DNA]</scope>
    <source>
        <strain evidence="2 3">A8036</strain>
    </source>
</reference>
<dbReference type="AlphaFoldDB" id="A0A5S4H4A9"/>
<proteinExistence type="predicted"/>
<comment type="caution">
    <text evidence="2">The sequence shown here is derived from an EMBL/GenBank/DDBJ whole genome shotgun (WGS) entry which is preliminary data.</text>
</comment>
<dbReference type="InterPro" id="IPR013216">
    <property type="entry name" value="Methyltransf_11"/>
</dbReference>
<accession>A0A5S4H4A9</accession>
<gene>
    <name evidence="2" type="ORF">ETD96_13510</name>
</gene>
<dbReference type="GO" id="GO:0008757">
    <property type="term" value="F:S-adenosylmethionine-dependent methyltransferase activity"/>
    <property type="evidence" value="ECO:0007669"/>
    <property type="project" value="InterPro"/>
</dbReference>
<organism evidence="2 3">
    <name type="scientific">Actinomadura geliboluensis</name>
    <dbReference type="NCBI Taxonomy" id="882440"/>
    <lineage>
        <taxon>Bacteria</taxon>
        <taxon>Bacillati</taxon>
        <taxon>Actinomycetota</taxon>
        <taxon>Actinomycetes</taxon>
        <taxon>Streptosporangiales</taxon>
        <taxon>Thermomonosporaceae</taxon>
        <taxon>Actinomadura</taxon>
    </lineage>
</organism>
<sequence>MAKDFDLYERELWAGRGPAYERGFARLTRYLAGPLLDAAGVTGGTRFLDVGTGPGFVALEATRRGAEVSAVDAEASMAEAAGRNVPGLDVRVAVLPDVPFADGTFDAVAGNCVINHVSDPGAAIAELRRVLRPGGRLALSCWVMPGSGALGIVREAIEQAGVPWPDDIPQSPFMEYGEAAPFRRLVTEAGIAEVAVEEVTWEHVVDPEEWWETGALSGVGTNGVIVGRQDAETVARIKDAYDTIIADYGVDGGKVALPAHALLASGVR</sequence>
<name>A0A5S4H4A9_9ACTN</name>
<evidence type="ECO:0000259" key="1">
    <source>
        <dbReference type="Pfam" id="PF08241"/>
    </source>
</evidence>
<dbReference type="RefSeq" id="WP_138636680.1">
    <property type="nucleotide sequence ID" value="NZ_JBICSW010000006.1"/>
</dbReference>
<dbReference type="OrthoDB" id="448116at2"/>
<keyword evidence="2" id="KW-0489">Methyltransferase</keyword>
<dbReference type="PANTHER" id="PTHR43591">
    <property type="entry name" value="METHYLTRANSFERASE"/>
    <property type="match status" value="1"/>
</dbReference>
<dbReference type="Pfam" id="PF08241">
    <property type="entry name" value="Methyltransf_11"/>
    <property type="match status" value="1"/>
</dbReference>